<keyword evidence="11 12" id="KW-0472">Membrane</keyword>
<gene>
    <name evidence="14" type="ORF">LCGC14_2774520</name>
</gene>
<keyword evidence="3" id="KW-1003">Cell membrane</keyword>
<dbReference type="GO" id="GO:0004497">
    <property type="term" value="F:monooxygenase activity"/>
    <property type="evidence" value="ECO:0007669"/>
    <property type="project" value="UniProtKB-KW"/>
</dbReference>
<evidence type="ECO:0000256" key="6">
    <source>
        <dbReference type="ARBA" id="ARBA00022723"/>
    </source>
</evidence>
<sequence length="245" mass="27950">MANRIISPQDLSRLSRALPFWMSLLLIPLAWFCAVQGGWTIALLPLVTWYLFSLLDAVLGLNLDNADLETTEDDLYWYRLVTLIWAPLQFLTVFGLIYYATRAGHLGTAERIFLFFGVGVITGTIGINYSHELMHQRNKTERLLADALLAMVLYSHFRSEHLLVHHRHVGTPRDTVTARYNEGFHRFYPRVLRESLTSAFHAEKNMLARKGLPWTDPGNPFFKYWALQAGFLLLALVLGGWSGLG</sequence>
<dbReference type="InterPro" id="IPR033885">
    <property type="entry name" value="AlkB/XylM"/>
</dbReference>
<evidence type="ECO:0000256" key="9">
    <source>
        <dbReference type="ARBA" id="ARBA00023004"/>
    </source>
</evidence>
<comment type="subcellular location">
    <subcellularLocation>
        <location evidence="1">Cell inner membrane</location>
        <topology evidence="1">Multi-pass membrane protein</topology>
    </subcellularLocation>
</comment>
<keyword evidence="9" id="KW-0408">Iron</keyword>
<evidence type="ECO:0000256" key="4">
    <source>
        <dbReference type="ARBA" id="ARBA00022519"/>
    </source>
</evidence>
<dbReference type="Pfam" id="PF00487">
    <property type="entry name" value="FA_desaturase"/>
    <property type="match status" value="1"/>
</dbReference>
<keyword evidence="6" id="KW-0479">Metal-binding</keyword>
<feature type="transmembrane region" description="Helical" evidence="12">
    <location>
        <begin position="224"/>
        <end position="244"/>
    </location>
</feature>
<evidence type="ECO:0000256" key="10">
    <source>
        <dbReference type="ARBA" id="ARBA00023033"/>
    </source>
</evidence>
<dbReference type="GO" id="GO:0046872">
    <property type="term" value="F:metal ion binding"/>
    <property type="evidence" value="ECO:0007669"/>
    <property type="project" value="UniProtKB-KW"/>
</dbReference>
<feature type="domain" description="Fatty acid desaturase" evidence="13">
    <location>
        <begin position="114"/>
        <end position="243"/>
    </location>
</feature>
<evidence type="ECO:0000256" key="2">
    <source>
        <dbReference type="ARBA" id="ARBA00010823"/>
    </source>
</evidence>
<evidence type="ECO:0000256" key="1">
    <source>
        <dbReference type="ARBA" id="ARBA00004429"/>
    </source>
</evidence>
<keyword evidence="5 12" id="KW-0812">Transmembrane</keyword>
<evidence type="ECO:0000256" key="8">
    <source>
        <dbReference type="ARBA" id="ARBA00023002"/>
    </source>
</evidence>
<dbReference type="GO" id="GO:0006629">
    <property type="term" value="P:lipid metabolic process"/>
    <property type="evidence" value="ECO:0007669"/>
    <property type="project" value="InterPro"/>
</dbReference>
<dbReference type="PANTHER" id="PTHR38674:SF1">
    <property type="entry name" value="ALKANE 1-MONOOXYGENASE 1"/>
    <property type="match status" value="1"/>
</dbReference>
<reference evidence="14" key="1">
    <citation type="journal article" date="2015" name="Nature">
        <title>Complex archaea that bridge the gap between prokaryotes and eukaryotes.</title>
        <authorList>
            <person name="Spang A."/>
            <person name="Saw J.H."/>
            <person name="Jorgensen S.L."/>
            <person name="Zaremba-Niedzwiedzka K."/>
            <person name="Martijn J."/>
            <person name="Lind A.E."/>
            <person name="van Eijk R."/>
            <person name="Schleper C."/>
            <person name="Guy L."/>
            <person name="Ettema T.J."/>
        </authorList>
    </citation>
    <scope>NUCLEOTIDE SEQUENCE</scope>
</reference>
<keyword evidence="4" id="KW-0997">Cell inner membrane</keyword>
<evidence type="ECO:0000313" key="14">
    <source>
        <dbReference type="EMBL" id="KKK85315.1"/>
    </source>
</evidence>
<evidence type="ECO:0000256" key="7">
    <source>
        <dbReference type="ARBA" id="ARBA00022989"/>
    </source>
</evidence>
<feature type="non-terminal residue" evidence="14">
    <location>
        <position position="245"/>
    </location>
</feature>
<feature type="transmembrane region" description="Helical" evidence="12">
    <location>
        <begin position="112"/>
        <end position="131"/>
    </location>
</feature>
<evidence type="ECO:0000259" key="13">
    <source>
        <dbReference type="Pfam" id="PF00487"/>
    </source>
</evidence>
<dbReference type="GO" id="GO:0005886">
    <property type="term" value="C:plasma membrane"/>
    <property type="evidence" value="ECO:0007669"/>
    <property type="project" value="UniProtKB-SubCell"/>
</dbReference>
<comment type="similarity">
    <text evidence="2">Belongs to the fatty acid desaturase type 1 family. AlkB subfamily.</text>
</comment>
<dbReference type="EMBL" id="LAZR01051365">
    <property type="protein sequence ID" value="KKK85315.1"/>
    <property type="molecule type" value="Genomic_DNA"/>
</dbReference>
<dbReference type="AlphaFoldDB" id="A0A0F8ZH28"/>
<protein>
    <recommendedName>
        <fullName evidence="13">Fatty acid desaturase domain-containing protein</fullName>
    </recommendedName>
</protein>
<evidence type="ECO:0000256" key="12">
    <source>
        <dbReference type="SAM" id="Phobius"/>
    </source>
</evidence>
<proteinExistence type="inferred from homology"/>
<dbReference type="PANTHER" id="PTHR38674">
    <property type="entry name" value="ALKANE 1-MONOOXYGENASE 1"/>
    <property type="match status" value="1"/>
</dbReference>
<comment type="caution">
    <text evidence="14">The sequence shown here is derived from an EMBL/GenBank/DDBJ whole genome shotgun (WGS) entry which is preliminary data.</text>
</comment>
<organism evidence="14">
    <name type="scientific">marine sediment metagenome</name>
    <dbReference type="NCBI Taxonomy" id="412755"/>
    <lineage>
        <taxon>unclassified sequences</taxon>
        <taxon>metagenomes</taxon>
        <taxon>ecological metagenomes</taxon>
    </lineage>
</organism>
<feature type="transmembrane region" description="Helical" evidence="12">
    <location>
        <begin position="76"/>
        <end position="100"/>
    </location>
</feature>
<dbReference type="InterPro" id="IPR005804">
    <property type="entry name" value="FA_desaturase_dom"/>
</dbReference>
<accession>A0A0F8ZH28</accession>
<keyword evidence="10" id="KW-0503">Monooxygenase</keyword>
<evidence type="ECO:0000256" key="11">
    <source>
        <dbReference type="ARBA" id="ARBA00023136"/>
    </source>
</evidence>
<feature type="transmembrane region" description="Helical" evidence="12">
    <location>
        <begin position="20"/>
        <end position="41"/>
    </location>
</feature>
<keyword evidence="7 12" id="KW-1133">Transmembrane helix</keyword>
<evidence type="ECO:0000256" key="3">
    <source>
        <dbReference type="ARBA" id="ARBA00022475"/>
    </source>
</evidence>
<keyword evidence="8" id="KW-0560">Oxidoreductase</keyword>
<name>A0A0F8ZH28_9ZZZZ</name>
<evidence type="ECO:0000256" key="5">
    <source>
        <dbReference type="ARBA" id="ARBA00022692"/>
    </source>
</evidence>